<dbReference type="AlphaFoldDB" id="A0A6M3XJH7"/>
<evidence type="ECO:0000313" key="2">
    <source>
        <dbReference type="EMBL" id="QJH97966.1"/>
    </source>
</evidence>
<dbReference type="EMBL" id="MT142449">
    <property type="protein sequence ID" value="QJA81146.1"/>
    <property type="molecule type" value="Genomic_DNA"/>
</dbReference>
<evidence type="ECO:0008006" key="3">
    <source>
        <dbReference type="Google" id="ProtNLM"/>
    </source>
</evidence>
<gene>
    <name evidence="1" type="ORF">MM415A00577_0006</name>
    <name evidence="2" type="ORF">TM448B01140_0010</name>
</gene>
<sequence>MKIKRQDLIDILAGLKPALAKTEIINQATHFIFTGEQILTYNDRICIRHPFTSDFRGSVPSDEFYKVLNQMSGDEINLEVEDGMLLFSSGELKGALSISSDGDIISLVELLDVPSFESKGWKSLPDNFKEAITFCMFSASKVLSLDVLSALFVDTDRVISSDNMRISIYFLNGSLECGFLLPVSAVEELVKLAKITDFILGDSWIHFRLVDKVIFSCRLFLGQDYHMVDDIFDFETCEVTLPNGLKSSIEATSVLASGNETEKIIDVLIDKGRVKCKGQKEIGWVESDQKIDYNGPEVRFGIHPHLLLQILNQTSVMEYGEGKAIFKSDSFEHLICLIPSL</sequence>
<reference evidence="2" key="1">
    <citation type="submission" date="2020-03" db="EMBL/GenBank/DDBJ databases">
        <title>The deep terrestrial virosphere.</title>
        <authorList>
            <person name="Holmfeldt K."/>
            <person name="Nilsson E."/>
            <person name="Simone D."/>
            <person name="Lopez-Fernandez M."/>
            <person name="Wu X."/>
            <person name="de Brujin I."/>
            <person name="Lundin D."/>
            <person name="Andersson A."/>
            <person name="Bertilsson S."/>
            <person name="Dopson M."/>
        </authorList>
    </citation>
    <scope>NUCLEOTIDE SEQUENCE</scope>
    <source>
        <strain evidence="1">MM415A00577</strain>
        <strain evidence="2">TM448B01140</strain>
    </source>
</reference>
<dbReference type="EMBL" id="MT144709">
    <property type="protein sequence ID" value="QJH97966.1"/>
    <property type="molecule type" value="Genomic_DNA"/>
</dbReference>
<organism evidence="2">
    <name type="scientific">viral metagenome</name>
    <dbReference type="NCBI Taxonomy" id="1070528"/>
    <lineage>
        <taxon>unclassified sequences</taxon>
        <taxon>metagenomes</taxon>
        <taxon>organismal metagenomes</taxon>
    </lineage>
</organism>
<evidence type="ECO:0000313" key="1">
    <source>
        <dbReference type="EMBL" id="QJA81146.1"/>
    </source>
</evidence>
<name>A0A6M3XJH7_9ZZZZ</name>
<accession>A0A6M3XJH7</accession>
<protein>
    <recommendedName>
        <fullName evidence="3">DNA polymerase</fullName>
    </recommendedName>
</protein>
<dbReference type="Gene3D" id="3.70.10.10">
    <property type="match status" value="1"/>
</dbReference>
<proteinExistence type="predicted"/>
<dbReference type="Gene3D" id="3.10.150.10">
    <property type="entry name" value="DNA Polymerase III, subunit A, domain 2"/>
    <property type="match status" value="1"/>
</dbReference>